<gene>
    <name evidence="2" type="ORF">BpHYR1_005175</name>
</gene>
<reference evidence="2 3" key="1">
    <citation type="journal article" date="2018" name="Sci. Rep.">
        <title>Genomic signatures of local adaptation to the degree of environmental predictability in rotifers.</title>
        <authorList>
            <person name="Franch-Gras L."/>
            <person name="Hahn C."/>
            <person name="Garcia-Roger E.M."/>
            <person name="Carmona M.J."/>
            <person name="Serra M."/>
            <person name="Gomez A."/>
        </authorList>
    </citation>
    <scope>NUCLEOTIDE SEQUENCE [LARGE SCALE GENOMIC DNA]</scope>
    <source>
        <strain evidence="2">HYR1</strain>
    </source>
</reference>
<name>A0A3M7RPQ9_BRAPC</name>
<accession>A0A3M7RPQ9</accession>
<dbReference type="Proteomes" id="UP000276133">
    <property type="component" value="Unassembled WGS sequence"/>
</dbReference>
<evidence type="ECO:0000256" key="1">
    <source>
        <dbReference type="SAM" id="MobiDB-lite"/>
    </source>
</evidence>
<feature type="compositionally biased region" description="Basic and acidic residues" evidence="1">
    <location>
        <begin position="66"/>
        <end position="87"/>
    </location>
</feature>
<evidence type="ECO:0000313" key="3">
    <source>
        <dbReference type="Proteomes" id="UP000276133"/>
    </source>
</evidence>
<feature type="region of interest" description="Disordered" evidence="1">
    <location>
        <begin position="48"/>
        <end position="87"/>
    </location>
</feature>
<organism evidence="2 3">
    <name type="scientific">Brachionus plicatilis</name>
    <name type="common">Marine rotifer</name>
    <name type="synonym">Brachionus muelleri</name>
    <dbReference type="NCBI Taxonomy" id="10195"/>
    <lineage>
        <taxon>Eukaryota</taxon>
        <taxon>Metazoa</taxon>
        <taxon>Spiralia</taxon>
        <taxon>Gnathifera</taxon>
        <taxon>Rotifera</taxon>
        <taxon>Eurotatoria</taxon>
        <taxon>Monogononta</taxon>
        <taxon>Pseudotrocha</taxon>
        <taxon>Ploima</taxon>
        <taxon>Brachionidae</taxon>
        <taxon>Brachionus</taxon>
    </lineage>
</organism>
<protein>
    <submittedName>
        <fullName evidence="2">Uncharacterized protein</fullName>
    </submittedName>
</protein>
<comment type="caution">
    <text evidence="2">The sequence shown here is derived from an EMBL/GenBank/DDBJ whole genome shotgun (WGS) entry which is preliminary data.</text>
</comment>
<proteinExistence type="predicted"/>
<evidence type="ECO:0000313" key="2">
    <source>
        <dbReference type="EMBL" id="RNA25563.1"/>
    </source>
</evidence>
<dbReference type="AlphaFoldDB" id="A0A3M7RPQ9"/>
<feature type="compositionally biased region" description="Polar residues" evidence="1">
    <location>
        <begin position="48"/>
        <end position="64"/>
    </location>
</feature>
<dbReference type="EMBL" id="REGN01002898">
    <property type="protein sequence ID" value="RNA25563.1"/>
    <property type="molecule type" value="Genomic_DNA"/>
</dbReference>
<keyword evidence="3" id="KW-1185">Reference proteome</keyword>
<sequence>MLMFGRSNTSGLPSMVKQLDNSDLHAKAVENDNRAKSKMKEHFDNMLKTRQPQIRVGSKSNPKSDQVVEPRRSTRIQEQRSKKEGGRCDVQTSLWVLYLDCGIGLVVCVL</sequence>